<dbReference type="GO" id="GO:0006629">
    <property type="term" value="P:lipid metabolic process"/>
    <property type="evidence" value="ECO:0007669"/>
    <property type="project" value="UniProtKB-KW"/>
</dbReference>
<evidence type="ECO:0000256" key="3">
    <source>
        <dbReference type="ARBA" id="ARBA00023002"/>
    </source>
</evidence>
<keyword evidence="4" id="KW-0443">Lipid metabolism</keyword>
<dbReference type="CDD" id="cd03506">
    <property type="entry name" value="Delta6-FADS-like"/>
    <property type="match status" value="1"/>
</dbReference>
<sequence length="326" mass="37489">MICVSLYRVLLGNILTNYLLGIISKTSKSRECPKTSENLLMNFQNLGCLRRKAMESCTSIPSLDSCSWCVFMVFCVLRVFGFIWVVPHYWGFLWIQSSYVGHDSGHYQIMSSPGFNKLTQILVENCITGISFAWWKWTHNAHHIACNSLDYESDLQHIPMFTVSSNLFNSIKSIFCGRILKFNYVARFLEEYSRQSFEYFGDLCVLDMVPSSCFMFAQLGREGDFEKQTSGTIDISCSTWMDWFHGGLQFQLEHHLFPQLPRCHLRSISSLVKDLCKKHNLPYRGLSLREANVSTIRTLRTAALQARDLTNLVPKNLVWEAANIHG</sequence>
<evidence type="ECO:0000256" key="2">
    <source>
        <dbReference type="ARBA" id="ARBA00009295"/>
    </source>
</evidence>
<gene>
    <name evidence="6" type="ORF">VITISV_030103</name>
</gene>
<evidence type="ECO:0000256" key="1">
    <source>
        <dbReference type="ARBA" id="ARBA00004370"/>
    </source>
</evidence>
<evidence type="ECO:0000256" key="4">
    <source>
        <dbReference type="ARBA" id="ARBA00023098"/>
    </source>
</evidence>
<comment type="subcellular location">
    <subcellularLocation>
        <location evidence="1">Membrane</location>
    </subcellularLocation>
</comment>
<dbReference type="PANTHER" id="PTHR19353">
    <property type="entry name" value="FATTY ACID DESATURASE 2"/>
    <property type="match status" value="1"/>
</dbReference>
<name>A5CAS7_VITVI</name>
<reference evidence="6" key="1">
    <citation type="journal article" date="2007" name="PLoS ONE">
        <title>The first genome sequence of an elite grapevine cultivar (Pinot noir Vitis vinifera L.): coping with a highly heterozygous genome.</title>
        <authorList>
            <person name="Velasco R."/>
            <person name="Zharkikh A."/>
            <person name="Troggio M."/>
            <person name="Cartwright D.A."/>
            <person name="Cestaro A."/>
            <person name="Pruss D."/>
            <person name="Pindo M."/>
            <person name="FitzGerald L.M."/>
            <person name="Vezzulli S."/>
            <person name="Reid J."/>
            <person name="Malacarne G."/>
            <person name="Iliev D."/>
            <person name="Coppola G."/>
            <person name="Wardell B."/>
            <person name="Micheletti D."/>
            <person name="Macalma T."/>
            <person name="Facci M."/>
            <person name="Mitchell J.T."/>
            <person name="Perazzolli M."/>
            <person name="Eldredge G."/>
            <person name="Gatto P."/>
            <person name="Oyzerski R."/>
            <person name="Moretto M."/>
            <person name="Gutin N."/>
            <person name="Stefanini M."/>
            <person name="Chen Y."/>
            <person name="Segala C."/>
            <person name="Davenport C."/>
            <person name="Dematte L."/>
            <person name="Mraz A."/>
            <person name="Battilana J."/>
            <person name="Stormo K."/>
            <person name="Costa F."/>
            <person name="Tao Q."/>
            <person name="Si-Ammour A."/>
            <person name="Harkins T."/>
            <person name="Lackey A."/>
            <person name="Perbost C."/>
            <person name="Taillon B."/>
            <person name="Stella A."/>
            <person name="Solovyev V."/>
            <person name="Fawcett J.A."/>
            <person name="Sterck L."/>
            <person name="Vandepoele K."/>
            <person name="Grando S.M."/>
            <person name="Toppo S."/>
            <person name="Moser C."/>
            <person name="Lanchbury J."/>
            <person name="Bogden R."/>
            <person name="Skolnick M."/>
            <person name="Sgaramella V."/>
            <person name="Bhatnagar S.K."/>
            <person name="Fontana P."/>
            <person name="Gutin A."/>
            <person name="Van de Peer Y."/>
            <person name="Salamini F."/>
            <person name="Viola R."/>
        </authorList>
    </citation>
    <scope>NUCLEOTIDE SEQUENCE</scope>
</reference>
<proteinExistence type="inferred from homology"/>
<dbReference type="GO" id="GO:0016491">
    <property type="term" value="F:oxidoreductase activity"/>
    <property type="evidence" value="ECO:0007669"/>
    <property type="project" value="UniProtKB-KW"/>
</dbReference>
<dbReference type="GO" id="GO:0016020">
    <property type="term" value="C:membrane"/>
    <property type="evidence" value="ECO:0007669"/>
    <property type="project" value="UniProtKB-SubCell"/>
</dbReference>
<organism evidence="6">
    <name type="scientific">Vitis vinifera</name>
    <name type="common">Grape</name>
    <dbReference type="NCBI Taxonomy" id="29760"/>
    <lineage>
        <taxon>Eukaryota</taxon>
        <taxon>Viridiplantae</taxon>
        <taxon>Streptophyta</taxon>
        <taxon>Embryophyta</taxon>
        <taxon>Tracheophyta</taxon>
        <taxon>Spermatophyta</taxon>
        <taxon>Magnoliopsida</taxon>
        <taxon>eudicotyledons</taxon>
        <taxon>Gunneridae</taxon>
        <taxon>Pentapetalae</taxon>
        <taxon>rosids</taxon>
        <taxon>Vitales</taxon>
        <taxon>Vitaceae</taxon>
        <taxon>Viteae</taxon>
        <taxon>Vitis</taxon>
    </lineage>
</organism>
<protein>
    <recommendedName>
        <fullName evidence="5">Fatty acid desaturase domain-containing protein</fullName>
    </recommendedName>
</protein>
<dbReference type="Pfam" id="PF00487">
    <property type="entry name" value="FA_desaturase"/>
    <property type="match status" value="1"/>
</dbReference>
<comment type="similarity">
    <text evidence="2">Belongs to the fatty acid desaturase type 1 family.</text>
</comment>
<dbReference type="AlphaFoldDB" id="A5CAS7"/>
<dbReference type="InterPro" id="IPR005804">
    <property type="entry name" value="FA_desaturase_dom"/>
</dbReference>
<dbReference type="PANTHER" id="PTHR19353:SF28">
    <property type="entry name" value="DELTA(8)-FATTY-ACID DESATURASE 2"/>
    <property type="match status" value="1"/>
</dbReference>
<dbReference type="EMBL" id="AM488470">
    <property type="protein sequence ID" value="CAN79879.1"/>
    <property type="molecule type" value="Genomic_DNA"/>
</dbReference>
<evidence type="ECO:0000313" key="6">
    <source>
        <dbReference type="EMBL" id="CAN79879.1"/>
    </source>
</evidence>
<accession>A5CAS7</accession>
<evidence type="ECO:0000259" key="5">
    <source>
        <dbReference type="Pfam" id="PF00487"/>
    </source>
</evidence>
<keyword evidence="3" id="KW-0560">Oxidoreductase</keyword>
<dbReference type="ExpressionAtlas" id="A5CAS7">
    <property type="expression patterns" value="baseline"/>
</dbReference>
<dbReference type="InterPro" id="IPR012171">
    <property type="entry name" value="Fatty_acid_desaturase"/>
</dbReference>
<feature type="domain" description="Fatty acid desaturase" evidence="5">
    <location>
        <begin position="220"/>
        <end position="285"/>
    </location>
</feature>